<feature type="non-terminal residue" evidence="2">
    <location>
        <position position="173"/>
    </location>
</feature>
<gene>
    <name evidence="2" type="ORF">METZ01_LOCUS512280</name>
</gene>
<dbReference type="EMBL" id="UINC01228210">
    <property type="protein sequence ID" value="SVE59426.1"/>
    <property type="molecule type" value="Genomic_DNA"/>
</dbReference>
<accession>A0A383ER99</accession>
<proteinExistence type="predicted"/>
<feature type="region of interest" description="Disordered" evidence="1">
    <location>
        <begin position="28"/>
        <end position="60"/>
    </location>
</feature>
<organism evidence="2">
    <name type="scientific">marine metagenome</name>
    <dbReference type="NCBI Taxonomy" id="408172"/>
    <lineage>
        <taxon>unclassified sequences</taxon>
        <taxon>metagenomes</taxon>
        <taxon>ecological metagenomes</taxon>
    </lineage>
</organism>
<protein>
    <submittedName>
        <fullName evidence="2">Uncharacterized protein</fullName>
    </submittedName>
</protein>
<evidence type="ECO:0000313" key="2">
    <source>
        <dbReference type="EMBL" id="SVE59426.1"/>
    </source>
</evidence>
<name>A0A383ER99_9ZZZZ</name>
<reference evidence="2" key="1">
    <citation type="submission" date="2018-05" db="EMBL/GenBank/DDBJ databases">
        <authorList>
            <person name="Lanie J.A."/>
            <person name="Ng W.-L."/>
            <person name="Kazmierczak K.M."/>
            <person name="Andrzejewski T.M."/>
            <person name="Davidsen T.M."/>
            <person name="Wayne K.J."/>
            <person name="Tettelin H."/>
            <person name="Glass J.I."/>
            <person name="Rusch D."/>
            <person name="Podicherti R."/>
            <person name="Tsui H.-C.T."/>
            <person name="Winkler M.E."/>
        </authorList>
    </citation>
    <scope>NUCLEOTIDE SEQUENCE</scope>
</reference>
<dbReference type="AlphaFoldDB" id="A0A383ER99"/>
<sequence>MNSRTVAKAYLLLIALVFMPMAAAGQGAQSSASWSPPLTSWGHPDLQGTWTNTTTTPLERPEDLAGKEVLTDEEWALRNPEAGLSDDRESGDPVGFYNDYWLEQGELSKRTSLIVEPSDGRLPTATQAEQQLQSHRTSSYSSIGGAQFNSWTDFNVYDRCISRGMPGAMTPGF</sequence>
<evidence type="ECO:0000256" key="1">
    <source>
        <dbReference type="SAM" id="MobiDB-lite"/>
    </source>
</evidence>
<feature type="compositionally biased region" description="Polar residues" evidence="1">
    <location>
        <begin position="48"/>
        <end position="57"/>
    </location>
</feature>